<dbReference type="PIRSF" id="PIRSF015853">
    <property type="entry name" value="Pep_DppA"/>
    <property type="match status" value="1"/>
</dbReference>
<keyword evidence="2" id="KW-0862">Zinc</keyword>
<feature type="binding site" evidence="2">
    <location>
        <position position="60"/>
    </location>
    <ligand>
        <name>Zn(2+)</name>
        <dbReference type="ChEBI" id="CHEBI:29105"/>
        <label>2</label>
    </ligand>
</feature>
<sequence length="274" mass="30248">MKLYLSVDMEGITGLPDHTFVDSQLHNYERSRRIMTKEVNHVVKQAFEKGCQSLLVNDSHSKMNNLLIDELHPEADLITGGVKPYSMVQGLDGSFDGAMFLGYHARAGQPGVMSHSMIFGVRNFYINDMEIGELGFNALVAGYYDVPVLLVGGDDRAAVEAEALIPHVTTAAVKESITRSAVKSLSLKNAGELLERKTEEAIKNRFQVKPLTPPKNPTLRIEFVNYGQAELAAFMPGTTIEPNSCTVKFEAKDILEAYRAMIVMTELAMQATFS</sequence>
<reference evidence="3 4" key="1">
    <citation type="submission" date="2019-07" db="EMBL/GenBank/DDBJ databases">
        <title>Allobacillus sp. nov. SKP isolated from shrimp paste of Euphausiacea.</title>
        <authorList>
            <person name="Kanchanasin P."/>
            <person name="Tanasupawat S."/>
            <person name="Shi W."/>
            <person name="Wu L."/>
            <person name="Ma J."/>
        </authorList>
    </citation>
    <scope>NUCLEOTIDE SEQUENCE [LARGE SCALE GENOMIC DNA]</scope>
    <source>
        <strain evidence="3 4">SKP4-8</strain>
    </source>
</reference>
<dbReference type="Proteomes" id="UP000316425">
    <property type="component" value="Unassembled WGS sequence"/>
</dbReference>
<proteinExistence type="predicted"/>
<dbReference type="InterPro" id="IPR036177">
    <property type="entry name" value="Peptidase_M55_sf"/>
</dbReference>
<name>A0A556P8K4_9BACI</name>
<dbReference type="RefSeq" id="WP_144089565.1">
    <property type="nucleotide sequence ID" value="NZ_VMHE01000032.1"/>
</dbReference>
<evidence type="ECO:0000256" key="2">
    <source>
        <dbReference type="PIRSR" id="PIRSR015853-2"/>
    </source>
</evidence>
<dbReference type="CDD" id="cd08663">
    <property type="entry name" value="DAP_dppA_1"/>
    <property type="match status" value="1"/>
</dbReference>
<feature type="binding site" evidence="2">
    <location>
        <position position="10"/>
    </location>
    <ligand>
        <name>Zn(2+)</name>
        <dbReference type="ChEBI" id="CHEBI:29105"/>
        <label>1</label>
    </ligand>
</feature>
<dbReference type="GO" id="GO:0046872">
    <property type="term" value="F:metal ion binding"/>
    <property type="evidence" value="ECO:0007669"/>
    <property type="project" value="UniProtKB-KW"/>
</dbReference>
<organism evidence="3 4">
    <name type="scientific">Allobacillus salarius</name>
    <dbReference type="NCBI Taxonomy" id="1955272"/>
    <lineage>
        <taxon>Bacteria</taxon>
        <taxon>Bacillati</taxon>
        <taxon>Bacillota</taxon>
        <taxon>Bacilli</taxon>
        <taxon>Bacillales</taxon>
        <taxon>Bacillaceae</taxon>
        <taxon>Allobacillus</taxon>
    </lineage>
</organism>
<feature type="binding site" evidence="2">
    <location>
        <position position="104"/>
    </location>
    <ligand>
        <name>Zn(2+)</name>
        <dbReference type="ChEBI" id="CHEBI:29105"/>
        <label>2</label>
    </ligand>
</feature>
<dbReference type="Gene3D" id="3.30.1360.130">
    <property type="entry name" value="Dipeptide transport protein"/>
    <property type="match status" value="1"/>
</dbReference>
<dbReference type="OrthoDB" id="9785420at2"/>
<dbReference type="Pfam" id="PF04951">
    <property type="entry name" value="Peptidase_M55"/>
    <property type="match status" value="1"/>
</dbReference>
<protein>
    <submittedName>
        <fullName evidence="3">M55 family metallopeptidase</fullName>
    </submittedName>
</protein>
<dbReference type="InterPro" id="IPR007035">
    <property type="entry name" value="Peptidase_M55"/>
</dbReference>
<evidence type="ECO:0000313" key="4">
    <source>
        <dbReference type="Proteomes" id="UP000316425"/>
    </source>
</evidence>
<accession>A0A556P8K4</accession>
<gene>
    <name evidence="3" type="ORF">FPQ13_12020</name>
</gene>
<dbReference type="AlphaFoldDB" id="A0A556P8K4"/>
<keyword evidence="2" id="KW-0479">Metal-binding</keyword>
<keyword evidence="4" id="KW-1185">Reference proteome</keyword>
<dbReference type="EMBL" id="VMHE01000032">
    <property type="protein sequence ID" value="TSJ60709.1"/>
    <property type="molecule type" value="Genomic_DNA"/>
</dbReference>
<evidence type="ECO:0000256" key="1">
    <source>
        <dbReference type="PIRSR" id="PIRSR015853-1"/>
    </source>
</evidence>
<dbReference type="InterPro" id="IPR027476">
    <property type="entry name" value="DppA_N"/>
</dbReference>
<dbReference type="SUPFAM" id="SSF63992">
    <property type="entry name" value="Dipeptide transport protein"/>
    <property type="match status" value="1"/>
</dbReference>
<feature type="binding site" evidence="2">
    <location>
        <position position="133"/>
    </location>
    <ligand>
        <name>Zn(2+)</name>
        <dbReference type="ChEBI" id="CHEBI:29105"/>
        <label>2</label>
    </ligand>
</feature>
<feature type="binding site" evidence="2">
    <location>
        <position position="8"/>
    </location>
    <ligand>
        <name>Zn(2+)</name>
        <dbReference type="ChEBI" id="CHEBI:29105"/>
        <label>2</label>
    </ligand>
</feature>
<dbReference type="Gene3D" id="3.40.50.10780">
    <property type="entry name" value="Dipeptide transport protein"/>
    <property type="match status" value="1"/>
</dbReference>
<feature type="binding site" evidence="2">
    <location>
        <position position="8"/>
    </location>
    <ligand>
        <name>Zn(2+)</name>
        <dbReference type="ChEBI" id="CHEBI:29105"/>
        <label>1</label>
    </ligand>
</feature>
<evidence type="ECO:0000313" key="3">
    <source>
        <dbReference type="EMBL" id="TSJ60709.1"/>
    </source>
</evidence>
<comment type="caution">
    <text evidence="3">The sequence shown here is derived from an EMBL/GenBank/DDBJ whole genome shotgun (WGS) entry which is preliminary data.</text>
</comment>
<feature type="active site" description="Nucleophile" evidence="1">
    <location>
        <position position="115"/>
    </location>
</feature>